<dbReference type="RefSeq" id="WP_089183121.1">
    <property type="nucleotide sequence ID" value="NZ_CP043427.1"/>
</dbReference>
<dbReference type="SUPFAM" id="SSF53756">
    <property type="entry name" value="UDP-Glycosyltransferase/glycogen phosphorylase"/>
    <property type="match status" value="1"/>
</dbReference>
<accession>A0A381DJ95</accession>
<sequence>MIIIHARGNENIGIGNLSRCFELLKFLCDKHEVTAIFECSEELFTRYKHKNSLRSKNLDNSLKIIKDIKPEIYICDLLDANKKLSDILRLKCGVKKIIHFNSIEFGFEPDILVVMDGFDYEVKKSNYQIYRGFEYYIISQDLLKYRKKDINLKNIKNILISFGGADPANFSEYFANVINDDKYNYTIVLGPAMSKNRKEAIAKIKKPNITYVNSPKNLINLLLQNDILVTLGGMSTYEAMMLGVPVCGVRWSYLAYCVENFGKLGMINDLFDINSAYDNLINLKIADVNEKCAYAYKLIDGSALKNIESIITKDKI</sequence>
<dbReference type="EMBL" id="UFVD01000001">
    <property type="protein sequence ID" value="SUX10748.1"/>
    <property type="molecule type" value="Genomic_DNA"/>
</dbReference>
<gene>
    <name evidence="1" type="primary">pseG</name>
    <name evidence="1" type="ORF">NCTC12475_00955</name>
</gene>
<dbReference type="OrthoDB" id="9805604at2"/>
<protein>
    <submittedName>
        <fullName evidence="1">Nucleotidase specific for PseC product, UDP-4-amino-4,6-dideoxy-beta-L-AltNAc</fullName>
    </submittedName>
</protein>
<dbReference type="GeneID" id="93091378"/>
<reference evidence="1 2" key="1">
    <citation type="submission" date="2018-06" db="EMBL/GenBank/DDBJ databases">
        <authorList>
            <consortium name="Pathogen Informatics"/>
            <person name="Doyle S."/>
        </authorList>
    </citation>
    <scope>NUCLEOTIDE SEQUENCE [LARGE SCALE GENOMIC DNA]</scope>
    <source>
        <strain evidence="1 2">NCTC12475</strain>
    </source>
</reference>
<name>A0A381DJ95_9BACT</name>
<dbReference type="Gene3D" id="3.40.50.2000">
    <property type="entry name" value="Glycogen Phosphorylase B"/>
    <property type="match status" value="1"/>
</dbReference>
<evidence type="ECO:0000313" key="2">
    <source>
        <dbReference type="Proteomes" id="UP000254920"/>
    </source>
</evidence>
<evidence type="ECO:0000313" key="1">
    <source>
        <dbReference type="EMBL" id="SUX10748.1"/>
    </source>
</evidence>
<dbReference type="STRING" id="32024.GCA_000788295_01797"/>
<dbReference type="AlphaFoldDB" id="A0A381DJ95"/>
<proteinExistence type="predicted"/>
<organism evidence="1 2">
    <name type="scientific">Campylobacter sputorum subsp. sputorum</name>
    <dbReference type="NCBI Taxonomy" id="32024"/>
    <lineage>
        <taxon>Bacteria</taxon>
        <taxon>Pseudomonadati</taxon>
        <taxon>Campylobacterota</taxon>
        <taxon>Epsilonproteobacteria</taxon>
        <taxon>Campylobacterales</taxon>
        <taxon>Campylobacteraceae</taxon>
        <taxon>Campylobacter</taxon>
    </lineage>
</organism>
<keyword evidence="2" id="KW-1185">Reference proteome</keyword>
<dbReference type="Gene3D" id="3.40.50.11190">
    <property type="match status" value="1"/>
</dbReference>
<dbReference type="Proteomes" id="UP000254920">
    <property type="component" value="Unassembled WGS sequence"/>
</dbReference>